<keyword evidence="1" id="KW-1133">Transmembrane helix</keyword>
<evidence type="ECO:0000256" key="1">
    <source>
        <dbReference type="SAM" id="Phobius"/>
    </source>
</evidence>
<keyword evidence="1" id="KW-0812">Transmembrane</keyword>
<protein>
    <submittedName>
        <fullName evidence="2">Uncharacterized protein</fullName>
    </submittedName>
</protein>
<reference evidence="2 3" key="1">
    <citation type="submission" date="2014-03" db="EMBL/GenBank/DDBJ databases">
        <title>Draft Genome Sequence of Actibacterium mucosum KCTC 23349, a Marine Alphaproteobacterium with Complex Ionic Requirements Isolated from Mediterranean Seawater at Malvarrosa Beach, Valencia, Spain.</title>
        <authorList>
            <person name="Arahal D.R."/>
            <person name="Shao Z."/>
            <person name="Lai Q."/>
            <person name="Pujalte M.J."/>
        </authorList>
    </citation>
    <scope>NUCLEOTIDE SEQUENCE [LARGE SCALE GENOMIC DNA]</scope>
    <source>
        <strain evidence="2 3">KCTC 23349</strain>
    </source>
</reference>
<organism evidence="2 3">
    <name type="scientific">Actibacterium mucosum KCTC 23349</name>
    <dbReference type="NCBI Taxonomy" id="1454373"/>
    <lineage>
        <taxon>Bacteria</taxon>
        <taxon>Pseudomonadati</taxon>
        <taxon>Pseudomonadota</taxon>
        <taxon>Alphaproteobacteria</taxon>
        <taxon>Rhodobacterales</taxon>
        <taxon>Roseobacteraceae</taxon>
        <taxon>Actibacterium</taxon>
    </lineage>
</organism>
<dbReference type="EMBL" id="JFKE01000003">
    <property type="protein sequence ID" value="KAJ55848.1"/>
    <property type="molecule type" value="Genomic_DNA"/>
</dbReference>
<feature type="transmembrane region" description="Helical" evidence="1">
    <location>
        <begin position="7"/>
        <end position="28"/>
    </location>
</feature>
<name>A0A037ZIC0_9RHOB</name>
<keyword evidence="3" id="KW-1185">Reference proteome</keyword>
<proteinExistence type="predicted"/>
<evidence type="ECO:0000313" key="2">
    <source>
        <dbReference type="EMBL" id="KAJ55848.1"/>
    </source>
</evidence>
<accession>A0A037ZIC0</accession>
<evidence type="ECO:0000313" key="3">
    <source>
        <dbReference type="Proteomes" id="UP000026249"/>
    </source>
</evidence>
<dbReference type="GO" id="GO:0051537">
    <property type="term" value="F:2 iron, 2 sulfur cluster binding"/>
    <property type="evidence" value="ECO:0007669"/>
    <property type="project" value="InterPro"/>
</dbReference>
<sequence>MVSRRSVLNYVTLGAAFGVVSVGASGLLRSCAPSADIRAEHLPFLKIDIAQLEPGKDHRFLLDNTPLGIHILTDAELAQVNALHLGLDPWVKRNYPHPQMPATAENLIQPGPIPFVALWLTTEPWQIVVLGDGAGEYGGFFDPHRAGHYDVLGRIHKGIGHNLAVPYLTQISETVYGVYADRFVARLKAGNT</sequence>
<dbReference type="Proteomes" id="UP000026249">
    <property type="component" value="Unassembled WGS sequence"/>
</dbReference>
<dbReference type="STRING" id="1454373.ACMU_08730"/>
<comment type="caution">
    <text evidence="2">The sequence shown here is derived from an EMBL/GenBank/DDBJ whole genome shotgun (WGS) entry which is preliminary data.</text>
</comment>
<dbReference type="AlphaFoldDB" id="A0A037ZIC0"/>
<gene>
    <name evidence="2" type="ORF">ACMU_08730</name>
</gene>
<keyword evidence="1" id="KW-0472">Membrane</keyword>
<dbReference type="Gene3D" id="2.102.10.10">
    <property type="entry name" value="Rieske [2Fe-2S] iron-sulphur domain"/>
    <property type="match status" value="1"/>
</dbReference>
<dbReference type="InterPro" id="IPR036922">
    <property type="entry name" value="Rieske_2Fe-2S_sf"/>
</dbReference>